<protein>
    <recommendedName>
        <fullName evidence="2">Phosphonate ABC transporter phosphate-binding periplasmic component (TC 3.A.1.9.1)</fullName>
    </recommendedName>
</protein>
<dbReference type="PANTHER" id="PTHR35841:SF1">
    <property type="entry name" value="PHOSPHONATES-BINDING PERIPLASMIC PROTEIN"/>
    <property type="match status" value="1"/>
</dbReference>
<reference evidence="1" key="1">
    <citation type="submission" date="2018-06" db="EMBL/GenBank/DDBJ databases">
        <authorList>
            <person name="Zhirakovskaya E."/>
        </authorList>
    </citation>
    <scope>NUCLEOTIDE SEQUENCE</scope>
</reference>
<dbReference type="PANTHER" id="PTHR35841">
    <property type="entry name" value="PHOSPHONATES-BINDING PERIPLASMIC PROTEIN"/>
    <property type="match status" value="1"/>
</dbReference>
<dbReference type="AlphaFoldDB" id="A0A3B1A4Y1"/>
<dbReference type="EMBL" id="UOFR01000018">
    <property type="protein sequence ID" value="VAW93269.1"/>
    <property type="molecule type" value="Genomic_DNA"/>
</dbReference>
<organism evidence="1">
    <name type="scientific">hydrothermal vent metagenome</name>
    <dbReference type="NCBI Taxonomy" id="652676"/>
    <lineage>
        <taxon>unclassified sequences</taxon>
        <taxon>metagenomes</taxon>
        <taxon>ecological metagenomes</taxon>
    </lineage>
</organism>
<dbReference type="Pfam" id="PF12974">
    <property type="entry name" value="Phosphonate-bd"/>
    <property type="match status" value="1"/>
</dbReference>
<dbReference type="SUPFAM" id="SSF53850">
    <property type="entry name" value="Periplasmic binding protein-like II"/>
    <property type="match status" value="1"/>
</dbReference>
<evidence type="ECO:0000313" key="1">
    <source>
        <dbReference type="EMBL" id="VAW93269.1"/>
    </source>
</evidence>
<name>A0A3B1A4Y1_9ZZZZ</name>
<sequence length="291" mass="32877">MKTISFFLVISIFLVVDKSSIAGEASIQVESLKLGIFPRRGAATTDQMFQPLVQSLSEQLNITISLETTHDFASFWQKVAKQEYDIVHFNQYHYVKSHAKYGYQVIVQNVELGHDTIAGAILVRRDSQINSLQDLKGKKIVFGGGRGAMQAYITATYLLRLAGLKQGDYFEHFALNPPKASIATYYRQATAAGAGNYVLDLPFVKKQINTDEMKYLAVSQPMAHLPWAVKQSMPKKQMIQLKEAMIDLVNSKKGKDILKAARIDKFLPVTDRDYRPHREIINKVLAENYFP</sequence>
<dbReference type="Gene3D" id="3.40.190.10">
    <property type="entry name" value="Periplasmic binding protein-like II"/>
    <property type="match status" value="2"/>
</dbReference>
<evidence type="ECO:0008006" key="2">
    <source>
        <dbReference type="Google" id="ProtNLM"/>
    </source>
</evidence>
<proteinExistence type="predicted"/>
<gene>
    <name evidence="1" type="ORF">MNBD_GAMMA21-934</name>
</gene>
<accession>A0A3B1A4Y1</accession>